<evidence type="ECO:0000313" key="2">
    <source>
        <dbReference type="EMBL" id="KAJ1968010.1"/>
    </source>
</evidence>
<gene>
    <name evidence="2" type="ORF">IWQ62_001506</name>
</gene>
<accession>A0A9W8E840</accession>
<protein>
    <submittedName>
        <fullName evidence="2">Uncharacterized protein</fullName>
    </submittedName>
</protein>
<dbReference type="Proteomes" id="UP001150925">
    <property type="component" value="Unassembled WGS sequence"/>
</dbReference>
<feature type="region of interest" description="Disordered" evidence="1">
    <location>
        <begin position="591"/>
        <end position="611"/>
    </location>
</feature>
<dbReference type="AlphaFoldDB" id="A0A9W8E840"/>
<comment type="caution">
    <text evidence="2">The sequence shown here is derived from an EMBL/GenBank/DDBJ whole genome shotgun (WGS) entry which is preliminary data.</text>
</comment>
<dbReference type="EMBL" id="JANBPY010000245">
    <property type="protein sequence ID" value="KAJ1968010.1"/>
    <property type="molecule type" value="Genomic_DNA"/>
</dbReference>
<evidence type="ECO:0000256" key="1">
    <source>
        <dbReference type="SAM" id="MobiDB-lite"/>
    </source>
</evidence>
<sequence>MHKYRRVALIALTGVGFLLAIMLLDDVIPPIAPKLVFKAPGNDRIRPFYTGKEEIPGETRHILETSPDATTLYYGAIHYQFPNKQPDTPLNGLVKWYLRDLVELSSTDPLRVTKSKTAEPSTWEVQSVDKLAGPIAHVALDRSDPARVQLAILYYQNKGEVLQFFMRIYRLYEQWDDYPLQQYPPCPEWKPSATAHASYEAEEFHQCANAPPLRWTDYEFPGSTWVTAFHLRQQLITYSRANDAVKFRTIRIPKVGEVVTPSDTETALPVLHSYPGPRVSSVQSYPEMQLNLAMLPNAKPLDSLHLLFARVWHDTDRYRFQLARFENRTVLAKEDPAPQSTTAPSFSPSSTTDWVHSHVIRYSLMTGGEYNPLSDREMQLLRKKPIIIQAPMTTVVYFPLVDVILTLDQVLESEAISKISHNANIEAISSHYIESLVLRTRRITPLDASENLNVYSLTLDQFATVLVVTTLENDILVYQRSHAAPTPRTPQATGYAVRDYRTWVTEHIAGTRDKTGFESDSEQQVAPMLTRFQRINSTSTDTRNWRRTHAWTLNHIMAWSAVGGDVNPTHPTAAVAQEMIQAMLVVTSYPTVQSASNPETPSTDPSSPNPALRVQPHTFLWAMLSDGTLMGWDLNTMRSTTLISRFIRNQTHMVLGVLLVVVTFIWNEFQFH</sequence>
<organism evidence="2 3">
    <name type="scientific">Dispira parvispora</name>
    <dbReference type="NCBI Taxonomy" id="1520584"/>
    <lineage>
        <taxon>Eukaryota</taxon>
        <taxon>Fungi</taxon>
        <taxon>Fungi incertae sedis</taxon>
        <taxon>Zoopagomycota</taxon>
        <taxon>Kickxellomycotina</taxon>
        <taxon>Dimargaritomycetes</taxon>
        <taxon>Dimargaritales</taxon>
        <taxon>Dimargaritaceae</taxon>
        <taxon>Dispira</taxon>
    </lineage>
</organism>
<reference evidence="2" key="1">
    <citation type="submission" date="2022-07" db="EMBL/GenBank/DDBJ databases">
        <title>Phylogenomic reconstructions and comparative analyses of Kickxellomycotina fungi.</title>
        <authorList>
            <person name="Reynolds N.K."/>
            <person name="Stajich J.E."/>
            <person name="Barry K."/>
            <person name="Grigoriev I.V."/>
            <person name="Crous P."/>
            <person name="Smith M.E."/>
        </authorList>
    </citation>
    <scope>NUCLEOTIDE SEQUENCE</scope>
    <source>
        <strain evidence="2">RSA 1196</strain>
    </source>
</reference>
<keyword evidence="3" id="KW-1185">Reference proteome</keyword>
<name>A0A9W8E840_9FUNG</name>
<proteinExistence type="predicted"/>
<dbReference type="OrthoDB" id="5596089at2759"/>
<feature type="compositionally biased region" description="Polar residues" evidence="1">
    <location>
        <begin position="591"/>
        <end position="606"/>
    </location>
</feature>
<evidence type="ECO:0000313" key="3">
    <source>
        <dbReference type="Proteomes" id="UP001150925"/>
    </source>
</evidence>